<keyword evidence="4" id="KW-0804">Transcription</keyword>
<gene>
    <name evidence="6" type="ORF">J2Z60_001403</name>
</gene>
<evidence type="ECO:0000256" key="4">
    <source>
        <dbReference type="ARBA" id="ARBA00023163"/>
    </source>
</evidence>
<evidence type="ECO:0000313" key="6">
    <source>
        <dbReference type="EMBL" id="MBP2058226.1"/>
    </source>
</evidence>
<name>A0ABS4MEY0_9LACO</name>
<dbReference type="PANTHER" id="PTHR30126">
    <property type="entry name" value="HTH-TYPE TRANSCRIPTIONAL REGULATOR"/>
    <property type="match status" value="1"/>
</dbReference>
<reference evidence="6 7" key="1">
    <citation type="submission" date="2021-03" db="EMBL/GenBank/DDBJ databases">
        <title>Genomic Encyclopedia of Type Strains, Phase IV (KMG-IV): sequencing the most valuable type-strain genomes for metagenomic binning, comparative biology and taxonomic classification.</title>
        <authorList>
            <person name="Goeker M."/>
        </authorList>
    </citation>
    <scope>NUCLEOTIDE SEQUENCE [LARGE SCALE GENOMIC DNA]</scope>
    <source>
        <strain evidence="6 7">DSM 101872</strain>
    </source>
</reference>
<evidence type="ECO:0000256" key="1">
    <source>
        <dbReference type="ARBA" id="ARBA00009437"/>
    </source>
</evidence>
<dbReference type="EMBL" id="JAGGLU010000007">
    <property type="protein sequence ID" value="MBP2058226.1"/>
    <property type="molecule type" value="Genomic_DNA"/>
</dbReference>
<dbReference type="InterPro" id="IPR000847">
    <property type="entry name" value="LysR_HTH_N"/>
</dbReference>
<evidence type="ECO:0000313" key="7">
    <source>
        <dbReference type="Proteomes" id="UP001519292"/>
    </source>
</evidence>
<evidence type="ECO:0000256" key="3">
    <source>
        <dbReference type="ARBA" id="ARBA00023125"/>
    </source>
</evidence>
<dbReference type="SUPFAM" id="SSF46785">
    <property type="entry name" value="Winged helix' DNA-binding domain"/>
    <property type="match status" value="1"/>
</dbReference>
<dbReference type="SUPFAM" id="SSF53850">
    <property type="entry name" value="Periplasmic binding protein-like II"/>
    <property type="match status" value="1"/>
</dbReference>
<accession>A0ABS4MEY0</accession>
<dbReference type="PRINTS" id="PR00039">
    <property type="entry name" value="HTHLYSR"/>
</dbReference>
<dbReference type="InterPro" id="IPR036388">
    <property type="entry name" value="WH-like_DNA-bd_sf"/>
</dbReference>
<dbReference type="PANTHER" id="PTHR30126:SF40">
    <property type="entry name" value="HTH-TYPE TRANSCRIPTIONAL REGULATOR GLTR"/>
    <property type="match status" value="1"/>
</dbReference>
<dbReference type="Pfam" id="PF00126">
    <property type="entry name" value="HTH_1"/>
    <property type="match status" value="1"/>
</dbReference>
<dbReference type="RefSeq" id="WP_209686969.1">
    <property type="nucleotide sequence ID" value="NZ_JAGGLU010000007.1"/>
</dbReference>
<comment type="caution">
    <text evidence="6">The sequence shown here is derived from an EMBL/GenBank/DDBJ whole genome shotgun (WGS) entry which is preliminary data.</text>
</comment>
<evidence type="ECO:0000259" key="5">
    <source>
        <dbReference type="PROSITE" id="PS50931"/>
    </source>
</evidence>
<dbReference type="PROSITE" id="PS50931">
    <property type="entry name" value="HTH_LYSR"/>
    <property type="match status" value="1"/>
</dbReference>
<proteinExistence type="inferred from homology"/>
<dbReference type="InterPro" id="IPR005119">
    <property type="entry name" value="LysR_subst-bd"/>
</dbReference>
<dbReference type="GO" id="GO:0003677">
    <property type="term" value="F:DNA binding"/>
    <property type="evidence" value="ECO:0007669"/>
    <property type="project" value="UniProtKB-KW"/>
</dbReference>
<dbReference type="InterPro" id="IPR036390">
    <property type="entry name" value="WH_DNA-bd_sf"/>
</dbReference>
<keyword evidence="7" id="KW-1185">Reference proteome</keyword>
<dbReference type="CDD" id="cd05466">
    <property type="entry name" value="PBP2_LTTR_substrate"/>
    <property type="match status" value="1"/>
</dbReference>
<keyword evidence="2" id="KW-0805">Transcription regulation</keyword>
<keyword evidence="3 6" id="KW-0238">DNA-binding</keyword>
<evidence type="ECO:0000256" key="2">
    <source>
        <dbReference type="ARBA" id="ARBA00023015"/>
    </source>
</evidence>
<organism evidence="6 7">
    <name type="scientific">Lactobacillus colini</name>
    <dbReference type="NCBI Taxonomy" id="1819254"/>
    <lineage>
        <taxon>Bacteria</taxon>
        <taxon>Bacillati</taxon>
        <taxon>Bacillota</taxon>
        <taxon>Bacilli</taxon>
        <taxon>Lactobacillales</taxon>
        <taxon>Lactobacillaceae</taxon>
        <taxon>Lactobacillus</taxon>
    </lineage>
</organism>
<feature type="domain" description="HTH lysR-type" evidence="5">
    <location>
        <begin position="1"/>
        <end position="58"/>
    </location>
</feature>
<dbReference type="Proteomes" id="UP001519292">
    <property type="component" value="Unassembled WGS sequence"/>
</dbReference>
<protein>
    <submittedName>
        <fullName evidence="6">DNA-binding transcriptional LysR family regulator</fullName>
    </submittedName>
</protein>
<sequence length="295" mass="33731">MNLDHLAIFVDLAETLNYRKTAERKHLSQPAVTQVIKSLEKEIGTMLFARSRNGVTITTDGRIFYQDLKPIINSYYKALQHVQTHDNQKQKLTIGLTFSPNETTFLPELLQYYTFNHPNVKVFLQSSNHNDLKHSLLNEDCDLILNTKDDFQELQEIKYVELTSGHFSAVIPTTNPLSISLNLEELDNNSLILMDSNWCPPKQFELQELLIKKTSNLDISYVNDVSTAYMMCKSSLGISIMPDFIAGKSTDLVSIVPINYSVKLSYGIGILNSRYKDYLVDFISFLKKEFLIVTK</sequence>
<dbReference type="Pfam" id="PF03466">
    <property type="entry name" value="LysR_substrate"/>
    <property type="match status" value="1"/>
</dbReference>
<comment type="similarity">
    <text evidence="1">Belongs to the LysR transcriptional regulatory family.</text>
</comment>
<dbReference type="Gene3D" id="3.40.190.290">
    <property type="match status" value="1"/>
</dbReference>
<dbReference type="Gene3D" id="1.10.10.10">
    <property type="entry name" value="Winged helix-like DNA-binding domain superfamily/Winged helix DNA-binding domain"/>
    <property type="match status" value="1"/>
</dbReference>